<keyword evidence="9" id="KW-1185">Reference proteome</keyword>
<keyword evidence="4" id="KW-0804">Transcription</keyword>
<reference evidence="8" key="1">
    <citation type="submission" date="2022-12" db="EMBL/GenBank/DDBJ databases">
        <authorList>
            <person name="Petersen C."/>
        </authorList>
    </citation>
    <scope>NUCLEOTIDE SEQUENCE</scope>
    <source>
        <strain evidence="8">IBT 29677</strain>
    </source>
</reference>
<proteinExistence type="inferred from homology"/>
<evidence type="ECO:0000256" key="2">
    <source>
        <dbReference type="ARBA" id="ARBA00008048"/>
    </source>
</evidence>
<evidence type="ECO:0000313" key="9">
    <source>
        <dbReference type="Proteomes" id="UP001147747"/>
    </source>
</evidence>
<dbReference type="Proteomes" id="UP001147747">
    <property type="component" value="Unassembled WGS sequence"/>
</dbReference>
<keyword evidence="3" id="KW-0805">Transcription regulation</keyword>
<evidence type="ECO:0000256" key="5">
    <source>
        <dbReference type="ARBA" id="ARBA00023242"/>
    </source>
</evidence>
<keyword evidence="5" id="KW-0539">Nucleus</keyword>
<dbReference type="GeneID" id="81366448"/>
<reference evidence="8" key="2">
    <citation type="journal article" date="2023" name="IMA Fungus">
        <title>Comparative genomic study of the Penicillium genus elucidates a diverse pangenome and 15 lateral gene transfer events.</title>
        <authorList>
            <person name="Petersen C."/>
            <person name="Sorensen T."/>
            <person name="Nielsen M.R."/>
            <person name="Sondergaard T.E."/>
            <person name="Sorensen J.L."/>
            <person name="Fitzpatrick D.A."/>
            <person name="Frisvad J.C."/>
            <person name="Nielsen K.L."/>
        </authorList>
    </citation>
    <scope>NUCLEOTIDE SEQUENCE</scope>
    <source>
        <strain evidence="8">IBT 29677</strain>
    </source>
</reference>
<protein>
    <recommendedName>
        <fullName evidence="10">Mediator complex subunit 27</fullName>
    </recommendedName>
</protein>
<feature type="coiled-coil region" evidence="6">
    <location>
        <begin position="155"/>
        <end position="182"/>
    </location>
</feature>
<gene>
    <name evidence="8" type="ORF">N7509_002831</name>
</gene>
<dbReference type="RefSeq" id="XP_056493263.1">
    <property type="nucleotide sequence ID" value="XM_056627468.1"/>
</dbReference>
<comment type="similarity">
    <text evidence="2">Belongs to the Mediator complex subunit 27 family.</text>
</comment>
<evidence type="ECO:0000256" key="6">
    <source>
        <dbReference type="SAM" id="Coils"/>
    </source>
</evidence>
<feature type="region of interest" description="Disordered" evidence="7">
    <location>
        <begin position="1"/>
        <end position="42"/>
    </location>
</feature>
<dbReference type="GO" id="GO:0016592">
    <property type="term" value="C:mediator complex"/>
    <property type="evidence" value="ECO:0007669"/>
    <property type="project" value="InterPro"/>
</dbReference>
<comment type="subcellular location">
    <subcellularLocation>
        <location evidence="1">Nucleus</location>
    </subcellularLocation>
</comment>
<dbReference type="EMBL" id="JAPZBU010000004">
    <property type="protein sequence ID" value="KAJ5408948.1"/>
    <property type="molecule type" value="Genomic_DNA"/>
</dbReference>
<accession>A0A9W9W9S4</accession>
<dbReference type="Pfam" id="PF11571">
    <property type="entry name" value="Med27"/>
    <property type="match status" value="1"/>
</dbReference>
<dbReference type="InterPro" id="IPR021627">
    <property type="entry name" value="Mediator_Med27"/>
</dbReference>
<sequence length="333" mass="37098">MSTAPSASVPASGTSSAPNSDVTKLEHSNQNSQVLGSENSDAQQVNWESELQLVSSLAKLQELERKVHELRQFLPEGLLEPLVPEKPAPDSPAQLRNDLEQATRARLAGVESFQSLWRGTEMKPVWSHVESRIKESNGDLIQPTGMWEKDYDVLLKELIKTEKTKKEDIEREQEQIERSKAQSSDGEWQAIVERFTQRDVPGMRVVKGQDPFSVSAVLAKAGMIFSIKGLQEPGVPGVSEWQVSSEPPPGRSPSKLQHAVQDCLNSRTRKWDLAFLLDMVSSYVDIKQTTCVKCNRLADNSAQLPTIRRVQSTQPSQNNPPIFTFDTLHLSCA</sequence>
<dbReference type="OrthoDB" id="10254221at2759"/>
<comment type="caution">
    <text evidence="8">The sequence shown here is derived from an EMBL/GenBank/DDBJ whole genome shotgun (WGS) entry which is preliminary data.</text>
</comment>
<dbReference type="AlphaFoldDB" id="A0A9W9W9S4"/>
<name>A0A9W9W9S4_9EURO</name>
<evidence type="ECO:0000256" key="7">
    <source>
        <dbReference type="SAM" id="MobiDB-lite"/>
    </source>
</evidence>
<evidence type="ECO:0008006" key="10">
    <source>
        <dbReference type="Google" id="ProtNLM"/>
    </source>
</evidence>
<evidence type="ECO:0000256" key="3">
    <source>
        <dbReference type="ARBA" id="ARBA00023015"/>
    </source>
</evidence>
<evidence type="ECO:0000256" key="4">
    <source>
        <dbReference type="ARBA" id="ARBA00023163"/>
    </source>
</evidence>
<evidence type="ECO:0000313" key="8">
    <source>
        <dbReference type="EMBL" id="KAJ5408948.1"/>
    </source>
</evidence>
<keyword evidence="6" id="KW-0175">Coiled coil</keyword>
<organism evidence="8 9">
    <name type="scientific">Penicillium cosmopolitanum</name>
    <dbReference type="NCBI Taxonomy" id="1131564"/>
    <lineage>
        <taxon>Eukaryota</taxon>
        <taxon>Fungi</taxon>
        <taxon>Dikarya</taxon>
        <taxon>Ascomycota</taxon>
        <taxon>Pezizomycotina</taxon>
        <taxon>Eurotiomycetes</taxon>
        <taxon>Eurotiomycetidae</taxon>
        <taxon>Eurotiales</taxon>
        <taxon>Aspergillaceae</taxon>
        <taxon>Penicillium</taxon>
    </lineage>
</organism>
<evidence type="ECO:0000256" key="1">
    <source>
        <dbReference type="ARBA" id="ARBA00004123"/>
    </source>
</evidence>